<dbReference type="InterPro" id="IPR000772">
    <property type="entry name" value="Ricin_B_lectin"/>
</dbReference>
<keyword evidence="1" id="KW-0732">Signal</keyword>
<comment type="caution">
    <text evidence="3">The sequence shown here is derived from an EMBL/GenBank/DDBJ whole genome shotgun (WGS) entry which is preliminary data.</text>
</comment>
<proteinExistence type="predicted"/>
<feature type="domain" description="Ricin B lectin" evidence="2">
    <location>
        <begin position="29"/>
        <end position="158"/>
    </location>
</feature>
<evidence type="ECO:0000313" key="4">
    <source>
        <dbReference type="Proteomes" id="UP001383192"/>
    </source>
</evidence>
<dbReference type="PROSITE" id="PS50231">
    <property type="entry name" value="RICIN_B_LECTIN"/>
    <property type="match status" value="1"/>
</dbReference>
<feature type="chain" id="PRO_5043575451" description="Ricin B lectin domain-containing protein" evidence="1">
    <location>
        <begin position="23"/>
        <end position="417"/>
    </location>
</feature>
<sequence length="417" mass="45538">MPSTKFASLLAAVWASMSLVNAQTPNFLGPLVIRPRLDNSKCLTASNNADGAEVALQTCNIGDDAQKWTFTDGTVQIFGDKCLDVTDGNTVLGAKLQIWTCSDNRNPNQQFWYTGDLHLAWTDHGRCMDLTDGSLSNGNRIQMWECYGWNDNQFWNLGYMADDLPDKSEQGQTGTNKCDASTEGDQSQCQTAWLNSADDFCLFAPPSPGTIGETERVEVAYCTKSGHGARVIPDETLKGVHFVKTPDYVQVTGVGDFTKINVPKTDDGGELDPHGADGLGNPIGGLVYGNSFGDSLQYHEWTSFISDKEFCFRACIGASSPTLCQHIYDVMGCQWNMPASYEENIFENCDGDSDLPMGVYGTSTWYQGVEPTPSAHPAASSSNCVAVPTATVTRKRRSNNFERVKRHHVLPASPIDS</sequence>
<evidence type="ECO:0000259" key="2">
    <source>
        <dbReference type="SMART" id="SM00458"/>
    </source>
</evidence>
<protein>
    <recommendedName>
        <fullName evidence="2">Ricin B lectin domain-containing protein</fullName>
    </recommendedName>
</protein>
<reference evidence="3 4" key="1">
    <citation type="submission" date="2024-01" db="EMBL/GenBank/DDBJ databases">
        <title>A draft genome for a cacao thread blight-causing isolate of Paramarasmius palmivorus.</title>
        <authorList>
            <person name="Baruah I.K."/>
            <person name="Bukari Y."/>
            <person name="Amoako-Attah I."/>
            <person name="Meinhardt L.W."/>
            <person name="Bailey B.A."/>
            <person name="Cohen S.P."/>
        </authorList>
    </citation>
    <scope>NUCLEOTIDE SEQUENCE [LARGE SCALE GENOMIC DNA]</scope>
    <source>
        <strain evidence="3 4">GH-12</strain>
    </source>
</reference>
<dbReference type="SUPFAM" id="SSF50370">
    <property type="entry name" value="Ricin B-like lectins"/>
    <property type="match status" value="1"/>
</dbReference>
<organism evidence="3 4">
    <name type="scientific">Paramarasmius palmivorus</name>
    <dbReference type="NCBI Taxonomy" id="297713"/>
    <lineage>
        <taxon>Eukaryota</taxon>
        <taxon>Fungi</taxon>
        <taxon>Dikarya</taxon>
        <taxon>Basidiomycota</taxon>
        <taxon>Agaricomycotina</taxon>
        <taxon>Agaricomycetes</taxon>
        <taxon>Agaricomycetidae</taxon>
        <taxon>Agaricales</taxon>
        <taxon>Marasmiineae</taxon>
        <taxon>Marasmiaceae</taxon>
        <taxon>Paramarasmius</taxon>
    </lineage>
</organism>
<feature type="signal peptide" evidence="1">
    <location>
        <begin position="1"/>
        <end position="22"/>
    </location>
</feature>
<dbReference type="EMBL" id="JAYKXP010000044">
    <property type="protein sequence ID" value="KAK7037785.1"/>
    <property type="molecule type" value="Genomic_DNA"/>
</dbReference>
<gene>
    <name evidence="3" type="ORF">VNI00_010746</name>
</gene>
<dbReference type="SMART" id="SM00458">
    <property type="entry name" value="RICIN"/>
    <property type="match status" value="1"/>
</dbReference>
<dbReference type="CDD" id="cd00161">
    <property type="entry name" value="beta-trefoil_Ricin-like"/>
    <property type="match status" value="1"/>
</dbReference>
<dbReference type="Proteomes" id="UP001383192">
    <property type="component" value="Unassembled WGS sequence"/>
</dbReference>
<accession>A0AAW0CF06</accession>
<evidence type="ECO:0000313" key="3">
    <source>
        <dbReference type="EMBL" id="KAK7037785.1"/>
    </source>
</evidence>
<dbReference type="AlphaFoldDB" id="A0AAW0CF06"/>
<dbReference type="Pfam" id="PF14200">
    <property type="entry name" value="RicinB_lectin_2"/>
    <property type="match status" value="1"/>
</dbReference>
<name>A0AAW0CF06_9AGAR</name>
<evidence type="ECO:0000256" key="1">
    <source>
        <dbReference type="SAM" id="SignalP"/>
    </source>
</evidence>
<keyword evidence="4" id="KW-1185">Reference proteome</keyword>
<dbReference type="InterPro" id="IPR035992">
    <property type="entry name" value="Ricin_B-like_lectins"/>
</dbReference>
<dbReference type="Gene3D" id="2.80.10.50">
    <property type="match status" value="2"/>
</dbReference>